<evidence type="ECO:0000313" key="3">
    <source>
        <dbReference type="EMBL" id="KIX09482.1"/>
    </source>
</evidence>
<name>A0A0D2G4A6_9EURO</name>
<dbReference type="Proteomes" id="UP000053617">
    <property type="component" value="Unassembled WGS sequence"/>
</dbReference>
<feature type="region of interest" description="Disordered" evidence="1">
    <location>
        <begin position="657"/>
        <end position="681"/>
    </location>
</feature>
<feature type="transmembrane region" description="Helical" evidence="2">
    <location>
        <begin position="698"/>
        <end position="724"/>
    </location>
</feature>
<accession>A0A0D2G4A6</accession>
<dbReference type="VEuPathDB" id="FungiDB:Z518_00562"/>
<dbReference type="EMBL" id="KN847475">
    <property type="protein sequence ID" value="KIX09482.1"/>
    <property type="molecule type" value="Genomic_DNA"/>
</dbReference>
<feature type="transmembrane region" description="Helical" evidence="2">
    <location>
        <begin position="81"/>
        <end position="101"/>
    </location>
</feature>
<keyword evidence="2" id="KW-0472">Membrane</keyword>
<protein>
    <submittedName>
        <fullName evidence="3">Uncharacterized protein</fullName>
    </submittedName>
</protein>
<dbReference type="AlphaFoldDB" id="A0A0D2G4A6"/>
<proteinExistence type="predicted"/>
<feature type="transmembrane region" description="Helical" evidence="2">
    <location>
        <begin position="12"/>
        <end position="36"/>
    </location>
</feature>
<dbReference type="RefSeq" id="XP_013276618.1">
    <property type="nucleotide sequence ID" value="XM_013421164.1"/>
</dbReference>
<keyword evidence="4" id="KW-1185">Reference proteome</keyword>
<sequence>MIEISVGQVSAVIAAVITVLQLFLPTALALLIVGVLKDDMTAVSWSSISATLHGSHWAALLRADTATSFNVQGSIRWLTHVGSLTLLIIFAASIVTPIGLYDTVEPASTLQDVSFPYIADTGPFGFGTPARSTLGFNHQCGIPYWTACPGSDTIEVKSDEFLSSDFPYGYDSRIPSDKIELFQSGLKEQMQTVSSFFDIQYRSHGKAQDPDVNNGSFYQTGSYRQLGTLVLDDKVEAVEGLVVDMINGSVAFRNHTLPANLALGATWSEDLLVMEPETHCVDTNLTIDFTISGLNGSLGGNIENIVLTDRGGFANIPHTFPEYDNSLPQIFVDLPNRAYQSAWLFNVLLAIYYNVTRPNPDKFAYLNSEVGKTFELPETTLLATDELAIATYDDVFSTFLANDNSSFTSDDSFDPWPNPFNITSSNFTDILTACNGVSPASKSNMSNVAVGCGLVYGIPRLPDGEVKLVYDPGSRLSMPLQSCATAVKMSVKTYSFRFNGTSSLQSLHVDSINERSPDSPPTYWGIENNSDLDLNIQDTPPLWGLVSSDTKESPSLSVVKNPHLYLAGYLGSFAMLTSTGVDNMPGLTFPIDALASLYNGDAFDTYNSFGWYSGKSSFSMFALWQKLATRGETARIVNLIFADLAANGLVGTKSWLPSPNTIPGTDGKVQKRQSSSGGGGDTAQVPVVVYSRQIKYNWVYGVPAYIGIFFTAVIGLATLIFLCLGRTSLSKMKAYLHATSSGRILAAFLYPGESEPQAPTRSWVRGAGGKKIRIGKPNWIPHATQPTLYPEKTSHTAYPGAQGGGLAGYESDADPLIDQKIGTAIQLTPLSSPMPPAQQGFGTTGVQENKHEYGGYQPHQGYLAQFGGNHVAGQMPSPQVQTQFAPPPTHPSGRYHVNRF</sequence>
<dbReference type="STRING" id="1442369.A0A0D2G4A6"/>
<dbReference type="OrthoDB" id="3034003at2759"/>
<dbReference type="GeneID" id="25288633"/>
<feature type="region of interest" description="Disordered" evidence="1">
    <location>
        <begin position="878"/>
        <end position="900"/>
    </location>
</feature>
<dbReference type="HOGENOM" id="CLU_009663_0_0_1"/>
<gene>
    <name evidence="3" type="ORF">Z518_00562</name>
</gene>
<evidence type="ECO:0000256" key="2">
    <source>
        <dbReference type="SAM" id="Phobius"/>
    </source>
</evidence>
<reference evidence="3 4" key="1">
    <citation type="submission" date="2015-01" db="EMBL/GenBank/DDBJ databases">
        <title>The Genome Sequence of Rhinocladiella mackenzie CBS 650.93.</title>
        <authorList>
            <consortium name="The Broad Institute Genomics Platform"/>
            <person name="Cuomo C."/>
            <person name="de Hoog S."/>
            <person name="Gorbushina A."/>
            <person name="Stielow B."/>
            <person name="Teixiera M."/>
            <person name="Abouelleil A."/>
            <person name="Chapman S.B."/>
            <person name="Priest M."/>
            <person name="Young S.K."/>
            <person name="Wortman J."/>
            <person name="Nusbaum C."/>
            <person name="Birren B."/>
        </authorList>
    </citation>
    <scope>NUCLEOTIDE SEQUENCE [LARGE SCALE GENOMIC DNA]</scope>
    <source>
        <strain evidence="3 4">CBS 650.93</strain>
    </source>
</reference>
<evidence type="ECO:0000313" key="4">
    <source>
        <dbReference type="Proteomes" id="UP000053617"/>
    </source>
</evidence>
<organism evidence="3 4">
    <name type="scientific">Rhinocladiella mackenziei CBS 650.93</name>
    <dbReference type="NCBI Taxonomy" id="1442369"/>
    <lineage>
        <taxon>Eukaryota</taxon>
        <taxon>Fungi</taxon>
        <taxon>Dikarya</taxon>
        <taxon>Ascomycota</taxon>
        <taxon>Pezizomycotina</taxon>
        <taxon>Eurotiomycetes</taxon>
        <taxon>Chaetothyriomycetidae</taxon>
        <taxon>Chaetothyriales</taxon>
        <taxon>Herpotrichiellaceae</taxon>
        <taxon>Rhinocladiella</taxon>
    </lineage>
</organism>
<evidence type="ECO:0000256" key="1">
    <source>
        <dbReference type="SAM" id="MobiDB-lite"/>
    </source>
</evidence>
<keyword evidence="2" id="KW-1133">Transmembrane helix</keyword>
<keyword evidence="2" id="KW-0812">Transmembrane</keyword>